<dbReference type="EMBL" id="JAYMYQ010000001">
    <property type="protein sequence ID" value="KAK7361568.1"/>
    <property type="molecule type" value="Genomic_DNA"/>
</dbReference>
<proteinExistence type="predicted"/>
<keyword evidence="2" id="KW-1185">Reference proteome</keyword>
<name>A0AAN9N1H4_CANGL</name>
<reference evidence="1 2" key="1">
    <citation type="submission" date="2024-01" db="EMBL/GenBank/DDBJ databases">
        <title>The genomes of 5 underutilized Papilionoideae crops provide insights into root nodulation and disease resistanc.</title>
        <authorList>
            <person name="Jiang F."/>
        </authorList>
    </citation>
    <scope>NUCLEOTIDE SEQUENCE [LARGE SCALE GENOMIC DNA]</scope>
    <source>
        <strain evidence="1">LVBAO_FW01</strain>
        <tissue evidence="1">Leaves</tissue>
    </source>
</reference>
<evidence type="ECO:0000313" key="2">
    <source>
        <dbReference type="Proteomes" id="UP001367508"/>
    </source>
</evidence>
<dbReference type="Proteomes" id="UP001367508">
    <property type="component" value="Unassembled WGS sequence"/>
</dbReference>
<comment type="caution">
    <text evidence="1">The sequence shown here is derived from an EMBL/GenBank/DDBJ whole genome shotgun (WGS) entry which is preliminary data.</text>
</comment>
<evidence type="ECO:0000313" key="1">
    <source>
        <dbReference type="EMBL" id="KAK7361568.1"/>
    </source>
</evidence>
<protein>
    <submittedName>
        <fullName evidence="1">Uncharacterized protein</fullName>
    </submittedName>
</protein>
<dbReference type="AlphaFoldDB" id="A0AAN9N1H4"/>
<gene>
    <name evidence="1" type="ORF">VNO77_03638</name>
</gene>
<sequence>MQKNSRACITSHSNMSSITISTKASKGRRRFRQVRGEMVMLQEEVLGATLLGGKPASCFATLEAKDEKVLHLQT</sequence>
<organism evidence="1 2">
    <name type="scientific">Canavalia gladiata</name>
    <name type="common">Sword bean</name>
    <name type="synonym">Dolichos gladiatus</name>
    <dbReference type="NCBI Taxonomy" id="3824"/>
    <lineage>
        <taxon>Eukaryota</taxon>
        <taxon>Viridiplantae</taxon>
        <taxon>Streptophyta</taxon>
        <taxon>Embryophyta</taxon>
        <taxon>Tracheophyta</taxon>
        <taxon>Spermatophyta</taxon>
        <taxon>Magnoliopsida</taxon>
        <taxon>eudicotyledons</taxon>
        <taxon>Gunneridae</taxon>
        <taxon>Pentapetalae</taxon>
        <taxon>rosids</taxon>
        <taxon>fabids</taxon>
        <taxon>Fabales</taxon>
        <taxon>Fabaceae</taxon>
        <taxon>Papilionoideae</taxon>
        <taxon>50 kb inversion clade</taxon>
        <taxon>NPAAA clade</taxon>
        <taxon>indigoferoid/millettioid clade</taxon>
        <taxon>Phaseoleae</taxon>
        <taxon>Canavalia</taxon>
    </lineage>
</organism>
<accession>A0AAN9N1H4</accession>